<organism evidence="3 4">
    <name type="scientific">Phlyctema vagabunda</name>
    <dbReference type="NCBI Taxonomy" id="108571"/>
    <lineage>
        <taxon>Eukaryota</taxon>
        <taxon>Fungi</taxon>
        <taxon>Dikarya</taxon>
        <taxon>Ascomycota</taxon>
        <taxon>Pezizomycotina</taxon>
        <taxon>Leotiomycetes</taxon>
        <taxon>Helotiales</taxon>
        <taxon>Dermateaceae</taxon>
        <taxon>Phlyctema</taxon>
    </lineage>
</organism>
<sequence>MSKRAYSTLEDLGEFADIFGNDENPKRSPLLSQLQRRLRPMMYQKRSDEATAKERKGLDKDLIAVDAEADDLLEEFDQLKAEKAGSDLELRYSKLTNSVIKKVFVMDPRINAFHEAIIMEHIIRSALAHASRCVQSFREKRNSKGETVEDAGKLEDSK</sequence>
<feature type="region of interest" description="Disordered" evidence="2">
    <location>
        <begin position="138"/>
        <end position="158"/>
    </location>
</feature>
<protein>
    <submittedName>
        <fullName evidence="3">Uncharacterized protein</fullName>
    </submittedName>
</protein>
<dbReference type="Proteomes" id="UP001629113">
    <property type="component" value="Unassembled WGS sequence"/>
</dbReference>
<comment type="caution">
    <text evidence="3">The sequence shown here is derived from an EMBL/GenBank/DDBJ whole genome shotgun (WGS) entry which is preliminary data.</text>
</comment>
<proteinExistence type="predicted"/>
<keyword evidence="1" id="KW-0175">Coiled coil</keyword>
<accession>A0ABR4PP49</accession>
<reference evidence="3 4" key="1">
    <citation type="submission" date="2024-06" db="EMBL/GenBank/DDBJ databases">
        <title>Complete genome of Phlyctema vagabunda strain 19-DSS-EL-015.</title>
        <authorList>
            <person name="Fiorenzani C."/>
        </authorList>
    </citation>
    <scope>NUCLEOTIDE SEQUENCE [LARGE SCALE GENOMIC DNA]</scope>
    <source>
        <strain evidence="3 4">19-DSS-EL-015</strain>
    </source>
</reference>
<name>A0ABR4PP49_9HELO</name>
<dbReference type="EMBL" id="JBFCZG010000003">
    <property type="protein sequence ID" value="KAL3424897.1"/>
    <property type="molecule type" value="Genomic_DNA"/>
</dbReference>
<feature type="coiled-coil region" evidence="1">
    <location>
        <begin position="62"/>
        <end position="89"/>
    </location>
</feature>
<evidence type="ECO:0000313" key="4">
    <source>
        <dbReference type="Proteomes" id="UP001629113"/>
    </source>
</evidence>
<evidence type="ECO:0000313" key="3">
    <source>
        <dbReference type="EMBL" id="KAL3424897.1"/>
    </source>
</evidence>
<gene>
    <name evidence="3" type="ORF">PVAG01_04178</name>
</gene>
<evidence type="ECO:0000256" key="2">
    <source>
        <dbReference type="SAM" id="MobiDB-lite"/>
    </source>
</evidence>
<evidence type="ECO:0000256" key="1">
    <source>
        <dbReference type="SAM" id="Coils"/>
    </source>
</evidence>
<keyword evidence="4" id="KW-1185">Reference proteome</keyword>